<dbReference type="OrthoDB" id="9815217at2"/>
<comment type="similarity">
    <text evidence="2">Belongs to the MotB family.</text>
</comment>
<evidence type="ECO:0000313" key="11">
    <source>
        <dbReference type="Proteomes" id="UP000001520"/>
    </source>
</evidence>
<gene>
    <name evidence="10" type="primary">motB</name>
    <name evidence="10" type="ordered locus">DEFDS_1718</name>
</gene>
<keyword evidence="6 7" id="KW-0472">Membrane</keyword>
<evidence type="ECO:0000256" key="4">
    <source>
        <dbReference type="ARBA" id="ARBA00022692"/>
    </source>
</evidence>
<dbReference type="PANTHER" id="PTHR30329:SF21">
    <property type="entry name" value="LIPOPROTEIN YIAD-RELATED"/>
    <property type="match status" value="1"/>
</dbReference>
<dbReference type="Pfam" id="PF00691">
    <property type="entry name" value="OmpA"/>
    <property type="match status" value="1"/>
</dbReference>
<evidence type="ECO:0000256" key="1">
    <source>
        <dbReference type="ARBA" id="ARBA00004162"/>
    </source>
</evidence>
<evidence type="ECO:0000256" key="6">
    <source>
        <dbReference type="ARBA" id="ARBA00023136"/>
    </source>
</evidence>
<dbReference type="HOGENOM" id="CLU_016890_0_1_0"/>
<dbReference type="InterPro" id="IPR036737">
    <property type="entry name" value="OmpA-like_sf"/>
</dbReference>
<reference evidence="10 11" key="1">
    <citation type="journal article" date="2010" name="DNA Res.">
        <title>Bacterial lifestyle in a deep-sea hydrothermal vent chimney revealed by the genome sequence of the thermophilic bacterium Deferribacter desulfuricans SSM1.</title>
        <authorList>
            <person name="Takaki Y."/>
            <person name="Shimamura S."/>
            <person name="Nakagawa S."/>
            <person name="Fukuhara Y."/>
            <person name="Horikawa H."/>
            <person name="Ankai A."/>
            <person name="Harada T."/>
            <person name="Hosoyama A."/>
            <person name="Oguchi A."/>
            <person name="Fukui S."/>
            <person name="Fujita N."/>
            <person name="Takami H."/>
            <person name="Takai K."/>
        </authorList>
    </citation>
    <scope>NUCLEOTIDE SEQUENCE [LARGE SCALE GENOMIC DNA]</scope>
    <source>
        <strain evidence="11">DSM 14783 / JCM 11476 / NBRC 101012 / SSM1</strain>
    </source>
</reference>
<feature type="transmembrane region" description="Helical" evidence="8">
    <location>
        <begin position="23"/>
        <end position="40"/>
    </location>
</feature>
<evidence type="ECO:0000256" key="7">
    <source>
        <dbReference type="PROSITE-ProRule" id="PRU00473"/>
    </source>
</evidence>
<dbReference type="EMBL" id="AP011529">
    <property type="protein sequence ID" value="BAI81173.1"/>
    <property type="molecule type" value="Genomic_DNA"/>
</dbReference>
<keyword evidence="10" id="KW-0966">Cell projection</keyword>
<dbReference type="InterPro" id="IPR006665">
    <property type="entry name" value="OmpA-like"/>
</dbReference>
<dbReference type="InterPro" id="IPR025713">
    <property type="entry name" value="MotB-like_N_dom"/>
</dbReference>
<keyword evidence="10" id="KW-0969">Cilium</keyword>
<evidence type="ECO:0000256" key="3">
    <source>
        <dbReference type="ARBA" id="ARBA00022475"/>
    </source>
</evidence>
<dbReference type="Gene3D" id="3.30.1330.60">
    <property type="entry name" value="OmpA-like domain"/>
    <property type="match status" value="1"/>
</dbReference>
<dbReference type="PANTHER" id="PTHR30329">
    <property type="entry name" value="STATOR ELEMENT OF FLAGELLAR MOTOR COMPLEX"/>
    <property type="match status" value="1"/>
</dbReference>
<evidence type="ECO:0000256" key="8">
    <source>
        <dbReference type="SAM" id="Phobius"/>
    </source>
</evidence>
<keyword evidence="5 8" id="KW-1133">Transmembrane helix</keyword>
<dbReference type="CDD" id="cd07185">
    <property type="entry name" value="OmpA_C-like"/>
    <property type="match status" value="1"/>
</dbReference>
<keyword evidence="3" id="KW-1003">Cell membrane</keyword>
<dbReference type="GO" id="GO:0005886">
    <property type="term" value="C:plasma membrane"/>
    <property type="evidence" value="ECO:0007669"/>
    <property type="project" value="UniProtKB-SubCell"/>
</dbReference>
<dbReference type="InterPro" id="IPR050330">
    <property type="entry name" value="Bact_OuterMem_StrucFunc"/>
</dbReference>
<keyword evidence="10" id="KW-0282">Flagellum</keyword>
<evidence type="ECO:0000313" key="10">
    <source>
        <dbReference type="EMBL" id="BAI81173.1"/>
    </source>
</evidence>
<keyword evidence="11" id="KW-1185">Reference proteome</keyword>
<dbReference type="RefSeq" id="WP_013008419.1">
    <property type="nucleotide sequence ID" value="NC_013939.1"/>
</dbReference>
<evidence type="ECO:0000259" key="9">
    <source>
        <dbReference type="PROSITE" id="PS51123"/>
    </source>
</evidence>
<feature type="domain" description="OmpA-like" evidence="9">
    <location>
        <begin position="111"/>
        <end position="232"/>
    </location>
</feature>
<accession>D3P8Y3</accession>
<comment type="subcellular location">
    <subcellularLocation>
        <location evidence="1">Cell membrane</location>
        <topology evidence="1">Single-pass membrane protein</topology>
    </subcellularLocation>
</comment>
<evidence type="ECO:0000256" key="5">
    <source>
        <dbReference type="ARBA" id="ARBA00022989"/>
    </source>
</evidence>
<dbReference type="eggNOG" id="COG1360">
    <property type="taxonomic scope" value="Bacteria"/>
</dbReference>
<dbReference type="Pfam" id="PF13677">
    <property type="entry name" value="MotB_plug"/>
    <property type="match status" value="1"/>
</dbReference>
<keyword evidence="4 8" id="KW-0812">Transmembrane</keyword>
<dbReference type="SUPFAM" id="SSF103088">
    <property type="entry name" value="OmpA-like"/>
    <property type="match status" value="1"/>
</dbReference>
<dbReference type="Proteomes" id="UP000001520">
    <property type="component" value="Chromosome"/>
</dbReference>
<dbReference type="AlphaFoldDB" id="D3P8Y3"/>
<dbReference type="STRING" id="639282.DEFDS_1718"/>
<evidence type="ECO:0000256" key="2">
    <source>
        <dbReference type="ARBA" id="ARBA00008914"/>
    </source>
</evidence>
<dbReference type="PROSITE" id="PS51123">
    <property type="entry name" value="OMPA_2"/>
    <property type="match status" value="1"/>
</dbReference>
<protein>
    <submittedName>
        <fullName evidence="10">Flagellar motor protein MotB</fullName>
    </submittedName>
</protein>
<proteinExistence type="inferred from homology"/>
<organism evidence="10 11">
    <name type="scientific">Deferribacter desulfuricans (strain DSM 14783 / JCM 11476 / NBRC 101012 / SSM1)</name>
    <dbReference type="NCBI Taxonomy" id="639282"/>
    <lineage>
        <taxon>Bacteria</taxon>
        <taxon>Pseudomonadati</taxon>
        <taxon>Deferribacterota</taxon>
        <taxon>Deferribacteres</taxon>
        <taxon>Deferribacterales</taxon>
        <taxon>Deferribacteraceae</taxon>
        <taxon>Deferribacter</taxon>
    </lineage>
</organism>
<sequence>MAEKKCEECKAGAPEWMVTFSDMTTLLLTFFVLLLSMASLDQRKIKEALGSLQGALGVLEAGRKSEMGKEEILSKMDFVDKVKKSQEQMLSGLKNYIEQANLSSQISVVKTDKGISVRIMDSVLFAPGSAEILPSAIPILEKLAAVMRDTPYNILVEGHTDDIPISTPKYPSNWELSTARAVAVVKFLISRGVKPEKLSAAGYAQYHPLVPNITPENRAKNRRVEINFVSPELAESHKNIFEENEGGGF</sequence>
<dbReference type="KEGG" id="ddf:DEFDS_1718"/>
<name>D3P8Y3_DEFDS</name>